<keyword evidence="4 10" id="KW-0812">Transmembrane</keyword>
<gene>
    <name evidence="13" type="ORF">DICVIV_07269</name>
</gene>
<evidence type="ECO:0000256" key="3">
    <source>
        <dbReference type="ARBA" id="ARBA00022473"/>
    </source>
</evidence>
<evidence type="ECO:0000259" key="11">
    <source>
        <dbReference type="PROSITE" id="PS50038"/>
    </source>
</evidence>
<dbReference type="Pfam" id="PF01534">
    <property type="entry name" value="Frizzled"/>
    <property type="match status" value="1"/>
</dbReference>
<dbReference type="InterPro" id="IPR020067">
    <property type="entry name" value="Frizzled_dom"/>
</dbReference>
<dbReference type="PANTHER" id="PTHR11309:SF23">
    <property type="entry name" value="FRIZZLED-4"/>
    <property type="match status" value="1"/>
</dbReference>
<evidence type="ECO:0000256" key="5">
    <source>
        <dbReference type="ARBA" id="ARBA00022989"/>
    </source>
</evidence>
<feature type="disulfide bond" evidence="9">
    <location>
        <begin position="82"/>
        <end position="123"/>
    </location>
</feature>
<dbReference type="AlphaFoldDB" id="A0A0D8XWC7"/>
<dbReference type="PANTHER" id="PTHR11309">
    <property type="entry name" value="FRIZZLED"/>
    <property type="match status" value="1"/>
</dbReference>
<dbReference type="OrthoDB" id="10053709at2759"/>
<feature type="transmembrane region" description="Helical" evidence="10">
    <location>
        <begin position="212"/>
        <end position="233"/>
    </location>
</feature>
<evidence type="ECO:0000313" key="14">
    <source>
        <dbReference type="Proteomes" id="UP000053766"/>
    </source>
</evidence>
<reference evidence="14" key="2">
    <citation type="journal article" date="2016" name="Sci. Rep.">
        <title>Dictyocaulus viviparus genome, variome and transcriptome elucidate lungworm biology and support future intervention.</title>
        <authorList>
            <person name="McNulty S.N."/>
            <person name="Strube C."/>
            <person name="Rosa B.A."/>
            <person name="Martin J.C."/>
            <person name="Tyagi R."/>
            <person name="Choi Y.J."/>
            <person name="Wang Q."/>
            <person name="Hallsworth Pepin K."/>
            <person name="Zhang X."/>
            <person name="Ozersky P."/>
            <person name="Wilson R.K."/>
            <person name="Sternberg P.W."/>
            <person name="Gasser R.B."/>
            <person name="Mitreva M."/>
        </authorList>
    </citation>
    <scope>NUCLEOTIDE SEQUENCE [LARGE SCALE GENOMIC DNA]</scope>
    <source>
        <strain evidence="14">HannoverDv2000</strain>
    </source>
</reference>
<keyword evidence="8" id="KW-0675">Receptor</keyword>
<comment type="similarity">
    <text evidence="2">Belongs to the G-protein coupled receptor Fz/Smo family.</text>
</comment>
<feature type="disulfide bond" evidence="9">
    <location>
        <begin position="86"/>
        <end position="110"/>
    </location>
</feature>
<dbReference type="Gene3D" id="1.10.2000.10">
    <property type="entry name" value="Frizzled cysteine-rich domain"/>
    <property type="match status" value="1"/>
</dbReference>
<comment type="subcellular location">
    <subcellularLocation>
        <location evidence="1">Membrane</location>
        <topology evidence="1">Multi-pass membrane protein</topology>
    </subcellularLocation>
</comment>
<keyword evidence="3" id="KW-0217">Developmental protein</keyword>
<feature type="domain" description="G-protein coupled receptors family 2 profile 2" evidence="12">
    <location>
        <begin position="176"/>
        <end position="328"/>
    </location>
</feature>
<dbReference type="GO" id="GO:0017147">
    <property type="term" value="F:Wnt-protein binding"/>
    <property type="evidence" value="ECO:0007669"/>
    <property type="project" value="TreeGrafter"/>
</dbReference>
<sequence length="379" mass="42270">MSQEKSFSFHRSLITLIPGYRLFSLQRFPNLAGDETARDAQDTLASFQPLINSQCSEQLRFFLCSVHFPMCNEKIPQPIGPCRPLCESVRDKCLPLLKDFGFSWPIQIDCDKFILENNNEDMCMRGPDEEGVIARNLEKSDNIDCPPEHVYANRSGRCIPICSAGQNIKQIDRESASTALFILSAICILLTAICLLTFIMRRHCLTALPETSLLWAALSFSMSSIVYLFSLLYREQISCTDYSSHLVFVVGGLPHTPCACVSALLYYFGSAGRLWWLVLCCTWNQQTTHSGNLEKYRVQIQVLAWASPLGLVLLALMARSTSADPLNGVFNLFRDLVFVIAATIPLLAGFRGVLTSSHIKSYGTGLEGALYPAAALFYM</sequence>
<protein>
    <submittedName>
        <fullName evidence="13">Fz domain protein</fullName>
    </submittedName>
</protein>
<dbReference type="InterPro" id="IPR015526">
    <property type="entry name" value="Frizzled/SFRP"/>
</dbReference>
<dbReference type="GO" id="GO:0042813">
    <property type="term" value="F:Wnt receptor activity"/>
    <property type="evidence" value="ECO:0007669"/>
    <property type="project" value="TreeGrafter"/>
</dbReference>
<dbReference type="GO" id="GO:0005886">
    <property type="term" value="C:plasma membrane"/>
    <property type="evidence" value="ECO:0007669"/>
    <property type="project" value="TreeGrafter"/>
</dbReference>
<dbReference type="Proteomes" id="UP000053766">
    <property type="component" value="Unassembled WGS sequence"/>
</dbReference>
<evidence type="ECO:0000256" key="7">
    <source>
        <dbReference type="ARBA" id="ARBA00023157"/>
    </source>
</evidence>
<dbReference type="PROSITE" id="PS50261">
    <property type="entry name" value="G_PROTEIN_RECEP_F2_4"/>
    <property type="match status" value="1"/>
</dbReference>
<feature type="transmembrane region" description="Helical" evidence="10">
    <location>
        <begin position="336"/>
        <end position="354"/>
    </location>
</feature>
<evidence type="ECO:0000256" key="9">
    <source>
        <dbReference type="PROSITE-ProRule" id="PRU00090"/>
    </source>
</evidence>
<keyword evidence="14" id="KW-1185">Reference proteome</keyword>
<dbReference type="STRING" id="29172.A0A0D8XWC7"/>
<dbReference type="GO" id="GO:0060070">
    <property type="term" value="P:canonical Wnt signaling pathway"/>
    <property type="evidence" value="ECO:0007669"/>
    <property type="project" value="TreeGrafter"/>
</dbReference>
<dbReference type="GO" id="GO:0035567">
    <property type="term" value="P:non-canonical Wnt signaling pathway"/>
    <property type="evidence" value="ECO:0007669"/>
    <property type="project" value="TreeGrafter"/>
</dbReference>
<keyword evidence="7 9" id="KW-1015">Disulfide bond</keyword>
<evidence type="ECO:0000256" key="10">
    <source>
        <dbReference type="SAM" id="Phobius"/>
    </source>
</evidence>
<feature type="disulfide bond" evidence="9">
    <location>
        <begin position="55"/>
        <end position="93"/>
    </location>
</feature>
<evidence type="ECO:0000256" key="6">
    <source>
        <dbReference type="ARBA" id="ARBA00023136"/>
    </source>
</evidence>
<evidence type="ECO:0000256" key="1">
    <source>
        <dbReference type="ARBA" id="ARBA00004141"/>
    </source>
</evidence>
<keyword evidence="6 10" id="KW-0472">Membrane</keyword>
<dbReference type="SMART" id="SM00063">
    <property type="entry name" value="FRI"/>
    <property type="match status" value="1"/>
</dbReference>
<dbReference type="PRINTS" id="PR00489">
    <property type="entry name" value="FRIZZLED"/>
</dbReference>
<feature type="domain" description="FZ" evidence="11">
    <location>
        <begin position="28"/>
        <end position="126"/>
    </location>
</feature>
<feature type="transmembrane region" description="Helical" evidence="10">
    <location>
        <begin position="179"/>
        <end position="200"/>
    </location>
</feature>
<dbReference type="InterPro" id="IPR036790">
    <property type="entry name" value="Frizzled_dom_sf"/>
</dbReference>
<feature type="transmembrane region" description="Helical" evidence="10">
    <location>
        <begin position="298"/>
        <end position="316"/>
    </location>
</feature>
<feature type="transmembrane region" description="Helical" evidence="10">
    <location>
        <begin position="245"/>
        <end position="268"/>
    </location>
</feature>
<evidence type="ECO:0000256" key="2">
    <source>
        <dbReference type="ARBA" id="ARBA00008077"/>
    </source>
</evidence>
<dbReference type="PROSITE" id="PS50038">
    <property type="entry name" value="FZ"/>
    <property type="match status" value="1"/>
</dbReference>
<dbReference type="InterPro" id="IPR000539">
    <property type="entry name" value="Frizzled/Smoothened_7TM"/>
</dbReference>
<evidence type="ECO:0000256" key="4">
    <source>
        <dbReference type="ARBA" id="ARBA00022692"/>
    </source>
</evidence>
<dbReference type="InterPro" id="IPR017981">
    <property type="entry name" value="GPCR_2-like_7TM"/>
</dbReference>
<comment type="caution">
    <text evidence="9">Lacks conserved residue(s) required for the propagation of feature annotation.</text>
</comment>
<dbReference type="Pfam" id="PF01392">
    <property type="entry name" value="Fz"/>
    <property type="match status" value="1"/>
</dbReference>
<proteinExistence type="inferred from homology"/>
<dbReference type="SUPFAM" id="SSF63501">
    <property type="entry name" value="Frizzled cysteine-rich domain"/>
    <property type="match status" value="1"/>
</dbReference>
<evidence type="ECO:0000259" key="12">
    <source>
        <dbReference type="PROSITE" id="PS50261"/>
    </source>
</evidence>
<dbReference type="EMBL" id="KN716341">
    <property type="protein sequence ID" value="KJH46661.1"/>
    <property type="molecule type" value="Genomic_DNA"/>
</dbReference>
<dbReference type="Gene3D" id="1.20.1070.10">
    <property type="entry name" value="Rhodopsin 7-helix transmembrane proteins"/>
    <property type="match status" value="1"/>
</dbReference>
<keyword evidence="5 10" id="KW-1133">Transmembrane helix</keyword>
<evidence type="ECO:0000256" key="8">
    <source>
        <dbReference type="ARBA" id="ARBA00023170"/>
    </source>
</evidence>
<dbReference type="SMART" id="SM01330">
    <property type="entry name" value="Frizzled"/>
    <property type="match status" value="1"/>
</dbReference>
<name>A0A0D8XWC7_DICVI</name>
<organism evidence="13 14">
    <name type="scientific">Dictyocaulus viviparus</name>
    <name type="common">Bovine lungworm</name>
    <dbReference type="NCBI Taxonomy" id="29172"/>
    <lineage>
        <taxon>Eukaryota</taxon>
        <taxon>Metazoa</taxon>
        <taxon>Ecdysozoa</taxon>
        <taxon>Nematoda</taxon>
        <taxon>Chromadorea</taxon>
        <taxon>Rhabditida</taxon>
        <taxon>Rhabditina</taxon>
        <taxon>Rhabditomorpha</taxon>
        <taxon>Strongyloidea</taxon>
        <taxon>Metastrongylidae</taxon>
        <taxon>Dictyocaulus</taxon>
    </lineage>
</organism>
<accession>A0A0D8XWC7</accession>
<reference evidence="13 14" key="1">
    <citation type="submission" date="2013-11" db="EMBL/GenBank/DDBJ databases">
        <title>Draft genome of the bovine lungworm Dictyocaulus viviparus.</title>
        <authorList>
            <person name="Mitreva M."/>
        </authorList>
    </citation>
    <scope>NUCLEOTIDE SEQUENCE [LARGE SCALE GENOMIC DNA]</scope>
    <source>
        <strain evidence="13 14">HannoverDv2000</strain>
    </source>
</reference>
<evidence type="ECO:0000313" key="13">
    <source>
        <dbReference type="EMBL" id="KJH46661.1"/>
    </source>
</evidence>